<dbReference type="InterPro" id="IPR000719">
    <property type="entry name" value="Prot_kinase_dom"/>
</dbReference>
<keyword evidence="5" id="KW-0812">Transmembrane</keyword>
<keyword evidence="3" id="KW-0723">Serine/threonine-protein kinase</keyword>
<dbReference type="PROSITE" id="PS00108">
    <property type="entry name" value="PROTEIN_KINASE_ST"/>
    <property type="match status" value="1"/>
</dbReference>
<accession>A0A7J6VAW0</accession>
<feature type="domain" description="Protein kinase" evidence="15">
    <location>
        <begin position="1"/>
        <end position="225"/>
    </location>
</feature>
<evidence type="ECO:0000256" key="14">
    <source>
        <dbReference type="ARBA" id="ARBA00048679"/>
    </source>
</evidence>
<comment type="catalytic activity">
    <reaction evidence="13">
        <text>L-threonyl-[protein] + ATP = O-phospho-L-threonyl-[protein] + ADP + H(+)</text>
        <dbReference type="Rhea" id="RHEA:46608"/>
        <dbReference type="Rhea" id="RHEA-COMP:11060"/>
        <dbReference type="Rhea" id="RHEA-COMP:11605"/>
        <dbReference type="ChEBI" id="CHEBI:15378"/>
        <dbReference type="ChEBI" id="CHEBI:30013"/>
        <dbReference type="ChEBI" id="CHEBI:30616"/>
        <dbReference type="ChEBI" id="CHEBI:61977"/>
        <dbReference type="ChEBI" id="CHEBI:456216"/>
        <dbReference type="EC" id="2.7.11.1"/>
    </reaction>
</comment>
<evidence type="ECO:0000256" key="2">
    <source>
        <dbReference type="ARBA" id="ARBA00012513"/>
    </source>
</evidence>
<comment type="subcellular location">
    <subcellularLocation>
        <location evidence="1">Membrane</location>
        <topology evidence="1">Single-pass type I membrane protein</topology>
    </subcellularLocation>
</comment>
<dbReference type="Gene3D" id="1.10.510.10">
    <property type="entry name" value="Transferase(Phosphotransferase) domain 1"/>
    <property type="match status" value="1"/>
</dbReference>
<dbReference type="InterPro" id="IPR045874">
    <property type="entry name" value="LRK10/LRL21-25-like"/>
</dbReference>
<dbReference type="OrthoDB" id="4062651at2759"/>
<keyword evidence="9" id="KW-0067">ATP-binding</keyword>
<evidence type="ECO:0000256" key="7">
    <source>
        <dbReference type="ARBA" id="ARBA00022741"/>
    </source>
</evidence>
<dbReference type="InterPro" id="IPR011009">
    <property type="entry name" value="Kinase-like_dom_sf"/>
</dbReference>
<evidence type="ECO:0000256" key="9">
    <source>
        <dbReference type="ARBA" id="ARBA00022840"/>
    </source>
</evidence>
<keyword evidence="10" id="KW-1133">Transmembrane helix</keyword>
<dbReference type="EC" id="2.7.11.1" evidence="2"/>
<dbReference type="Proteomes" id="UP000554482">
    <property type="component" value="Unassembled WGS sequence"/>
</dbReference>
<evidence type="ECO:0000256" key="3">
    <source>
        <dbReference type="ARBA" id="ARBA00022527"/>
    </source>
</evidence>
<evidence type="ECO:0000256" key="12">
    <source>
        <dbReference type="ARBA" id="ARBA00023180"/>
    </source>
</evidence>
<dbReference type="AlphaFoldDB" id="A0A7J6VAW0"/>
<dbReference type="GO" id="GO:0004674">
    <property type="term" value="F:protein serine/threonine kinase activity"/>
    <property type="evidence" value="ECO:0007669"/>
    <property type="project" value="UniProtKB-KW"/>
</dbReference>
<evidence type="ECO:0000256" key="5">
    <source>
        <dbReference type="ARBA" id="ARBA00022692"/>
    </source>
</evidence>
<evidence type="ECO:0000313" key="16">
    <source>
        <dbReference type="EMBL" id="KAF5181482.1"/>
    </source>
</evidence>
<dbReference type="InterPro" id="IPR001245">
    <property type="entry name" value="Ser-Thr/Tyr_kinase_cat_dom"/>
</dbReference>
<keyword evidence="11" id="KW-0472">Membrane</keyword>
<dbReference type="Pfam" id="PF07714">
    <property type="entry name" value="PK_Tyr_Ser-Thr"/>
    <property type="match status" value="1"/>
</dbReference>
<dbReference type="PIRSF" id="PIRSF000654">
    <property type="entry name" value="Integrin-linked_kinase"/>
    <property type="match status" value="1"/>
</dbReference>
<dbReference type="EMBL" id="JABWDY010036133">
    <property type="protein sequence ID" value="KAF5181482.1"/>
    <property type="molecule type" value="Genomic_DNA"/>
</dbReference>
<dbReference type="PROSITE" id="PS50011">
    <property type="entry name" value="PROTEIN_KINASE_DOM"/>
    <property type="match status" value="1"/>
</dbReference>
<evidence type="ECO:0000256" key="13">
    <source>
        <dbReference type="ARBA" id="ARBA00047899"/>
    </source>
</evidence>
<keyword evidence="6" id="KW-0732">Signal</keyword>
<keyword evidence="7" id="KW-0547">Nucleotide-binding</keyword>
<reference evidence="16 17" key="1">
    <citation type="submission" date="2020-06" db="EMBL/GenBank/DDBJ databases">
        <title>Transcriptomic and genomic resources for Thalictrum thalictroides and T. hernandezii: Facilitating candidate gene discovery in an emerging model plant lineage.</title>
        <authorList>
            <person name="Arias T."/>
            <person name="Riano-Pachon D.M."/>
            <person name="Di Stilio V.S."/>
        </authorList>
    </citation>
    <scope>NUCLEOTIDE SEQUENCE [LARGE SCALE GENOMIC DNA]</scope>
    <source>
        <strain evidence="17">cv. WT478/WT964</strain>
        <tissue evidence="16">Leaves</tissue>
    </source>
</reference>
<comment type="catalytic activity">
    <reaction evidence="14">
        <text>L-seryl-[protein] + ATP = O-phospho-L-seryl-[protein] + ADP + H(+)</text>
        <dbReference type="Rhea" id="RHEA:17989"/>
        <dbReference type="Rhea" id="RHEA-COMP:9863"/>
        <dbReference type="Rhea" id="RHEA-COMP:11604"/>
        <dbReference type="ChEBI" id="CHEBI:15378"/>
        <dbReference type="ChEBI" id="CHEBI:29999"/>
        <dbReference type="ChEBI" id="CHEBI:30616"/>
        <dbReference type="ChEBI" id="CHEBI:83421"/>
        <dbReference type="ChEBI" id="CHEBI:456216"/>
        <dbReference type="EC" id="2.7.11.1"/>
    </reaction>
</comment>
<evidence type="ECO:0000256" key="6">
    <source>
        <dbReference type="ARBA" id="ARBA00022729"/>
    </source>
</evidence>
<comment type="caution">
    <text evidence="16">The sequence shown here is derived from an EMBL/GenBank/DDBJ whole genome shotgun (WGS) entry which is preliminary data.</text>
</comment>
<organism evidence="16 17">
    <name type="scientific">Thalictrum thalictroides</name>
    <name type="common">Rue-anemone</name>
    <name type="synonym">Anemone thalictroides</name>
    <dbReference type="NCBI Taxonomy" id="46969"/>
    <lineage>
        <taxon>Eukaryota</taxon>
        <taxon>Viridiplantae</taxon>
        <taxon>Streptophyta</taxon>
        <taxon>Embryophyta</taxon>
        <taxon>Tracheophyta</taxon>
        <taxon>Spermatophyta</taxon>
        <taxon>Magnoliopsida</taxon>
        <taxon>Ranunculales</taxon>
        <taxon>Ranunculaceae</taxon>
        <taxon>Thalictroideae</taxon>
        <taxon>Thalictrum</taxon>
    </lineage>
</organism>
<name>A0A7J6VAW0_THATH</name>
<sequence length="254" mass="29105">MGNAVHRNLVKLYGYCFEDNMKALVYEYMENGSLDKILYENNHGSIELVKLYAIVIDTANGIKYLHHELEEQIIHHDIKAANVLLDKNNSAKITDFGLARIMNRDVSRVDLTGPRGTQGYTAPEAWMPGSQVTFKCDVYSFGMMLFEVLGKRKNGRAENWFPGLVWNQFENGNLEHFLKDCGIAEKDKENANILCKVALWCVQDNPNLRPSMENVALILNKKELVNDPPCPSLNFRQYSSMVDLEESRRENIER</sequence>
<keyword evidence="8 16" id="KW-0418">Kinase</keyword>
<evidence type="ECO:0000256" key="4">
    <source>
        <dbReference type="ARBA" id="ARBA00022679"/>
    </source>
</evidence>
<dbReference type="SUPFAM" id="SSF56112">
    <property type="entry name" value="Protein kinase-like (PK-like)"/>
    <property type="match status" value="1"/>
</dbReference>
<evidence type="ECO:0000256" key="11">
    <source>
        <dbReference type="ARBA" id="ARBA00023136"/>
    </source>
</evidence>
<dbReference type="GO" id="GO:0016020">
    <property type="term" value="C:membrane"/>
    <property type="evidence" value="ECO:0007669"/>
    <property type="project" value="UniProtKB-SubCell"/>
</dbReference>
<evidence type="ECO:0000256" key="8">
    <source>
        <dbReference type="ARBA" id="ARBA00022777"/>
    </source>
</evidence>
<dbReference type="PANTHER" id="PTHR27009">
    <property type="entry name" value="RUST RESISTANCE KINASE LR10-RELATED"/>
    <property type="match status" value="1"/>
</dbReference>
<dbReference type="Gene3D" id="3.30.200.20">
    <property type="entry name" value="Phosphorylase Kinase, domain 1"/>
    <property type="match status" value="1"/>
</dbReference>
<dbReference type="InterPro" id="IPR008271">
    <property type="entry name" value="Ser/Thr_kinase_AS"/>
</dbReference>
<evidence type="ECO:0000313" key="17">
    <source>
        <dbReference type="Proteomes" id="UP000554482"/>
    </source>
</evidence>
<keyword evidence="4" id="KW-0808">Transferase</keyword>
<dbReference type="FunFam" id="1.10.510.10:FF:001023">
    <property type="entry name" value="Os07g0541700 protein"/>
    <property type="match status" value="1"/>
</dbReference>
<keyword evidence="12" id="KW-0325">Glycoprotein</keyword>
<dbReference type="SMART" id="SM00220">
    <property type="entry name" value="S_TKc"/>
    <property type="match status" value="1"/>
</dbReference>
<gene>
    <name evidence="16" type="ORF">FRX31_028931</name>
</gene>
<keyword evidence="16" id="KW-0675">Receptor</keyword>
<protein>
    <recommendedName>
        <fullName evidence="2">non-specific serine/threonine protein kinase</fullName>
        <ecNumber evidence="2">2.7.11.1</ecNumber>
    </recommendedName>
</protein>
<evidence type="ECO:0000256" key="1">
    <source>
        <dbReference type="ARBA" id="ARBA00004479"/>
    </source>
</evidence>
<evidence type="ECO:0000256" key="10">
    <source>
        <dbReference type="ARBA" id="ARBA00022989"/>
    </source>
</evidence>
<dbReference type="GO" id="GO:0005524">
    <property type="term" value="F:ATP binding"/>
    <property type="evidence" value="ECO:0007669"/>
    <property type="project" value="UniProtKB-KW"/>
</dbReference>
<keyword evidence="17" id="KW-1185">Reference proteome</keyword>
<evidence type="ECO:0000259" key="15">
    <source>
        <dbReference type="PROSITE" id="PS50011"/>
    </source>
</evidence>
<proteinExistence type="predicted"/>